<dbReference type="OrthoDB" id="9795032at2"/>
<feature type="binding site" evidence="11">
    <location>
        <position position="214"/>
    </location>
    <ligand>
        <name>FMN</name>
        <dbReference type="ChEBI" id="CHEBI:58210"/>
    </ligand>
</feature>
<dbReference type="PANTHER" id="PTHR43665">
    <property type="entry name" value="ISOPENTENYL-DIPHOSPHATE DELTA-ISOMERASE"/>
    <property type="match status" value="1"/>
</dbReference>
<comment type="cofactor">
    <cofactor evidence="11">
        <name>NADPH</name>
        <dbReference type="ChEBI" id="CHEBI:57783"/>
    </cofactor>
</comment>
<keyword evidence="14" id="KW-1185">Reference proteome</keyword>
<feature type="binding site" evidence="11">
    <location>
        <begin position="6"/>
        <end position="7"/>
    </location>
    <ligand>
        <name>substrate</name>
    </ligand>
</feature>
<evidence type="ECO:0000256" key="7">
    <source>
        <dbReference type="ARBA" id="ARBA00022857"/>
    </source>
</evidence>
<keyword evidence="2 11" id="KW-0963">Cytoplasm</keyword>
<protein>
    <recommendedName>
        <fullName evidence="11">Isopentenyl-diphosphate delta-isomerase</fullName>
        <shortName evidence="11">IPP isomerase</shortName>
        <ecNumber evidence="11">5.3.3.2</ecNumber>
    </recommendedName>
    <alternativeName>
        <fullName evidence="11">Isopentenyl diphosphate:dimethylallyl diphosphate isomerase</fullName>
    </alternativeName>
    <alternativeName>
        <fullName evidence="11">Isopentenyl pyrophosphate isomerase</fullName>
    </alternativeName>
    <alternativeName>
        <fullName evidence="11">Type 2 isopentenyl diphosphate isomerase</fullName>
        <shortName evidence="11">IDI-2</shortName>
    </alternativeName>
</protein>
<gene>
    <name evidence="11" type="primary">fni</name>
    <name evidence="13" type="ORF">D0469_12295</name>
</gene>
<comment type="subcellular location">
    <subcellularLocation>
        <location evidence="11">Cytoplasm</location>
    </subcellularLocation>
</comment>
<evidence type="ECO:0000256" key="3">
    <source>
        <dbReference type="ARBA" id="ARBA00022630"/>
    </source>
</evidence>
<dbReference type="AlphaFoldDB" id="A0A372LMM7"/>
<dbReference type="RefSeq" id="WP_117327034.1">
    <property type="nucleotide sequence ID" value="NZ_QVTE01000033.1"/>
</dbReference>
<comment type="function">
    <text evidence="11">Involved in the biosynthesis of isoprenoids. Catalyzes the 1,3-allylic rearrangement of the homoallylic substrate isopentenyl (IPP) to its allylic isomer, dimethylallyl diphosphate (DMAPP).</text>
</comment>
<dbReference type="Pfam" id="PF01070">
    <property type="entry name" value="FMN_dh"/>
    <property type="match status" value="1"/>
</dbReference>
<feature type="binding site" evidence="11">
    <location>
        <position position="93"/>
    </location>
    <ligand>
        <name>FMN</name>
        <dbReference type="ChEBI" id="CHEBI:58210"/>
    </ligand>
</feature>
<evidence type="ECO:0000256" key="8">
    <source>
        <dbReference type="ARBA" id="ARBA00023229"/>
    </source>
</evidence>
<name>A0A372LMM7_9BACI</name>
<evidence type="ECO:0000256" key="5">
    <source>
        <dbReference type="ARBA" id="ARBA00022723"/>
    </source>
</evidence>
<dbReference type="EC" id="5.3.3.2" evidence="11"/>
<keyword evidence="6 11" id="KW-0460">Magnesium</keyword>
<dbReference type="InterPro" id="IPR000262">
    <property type="entry name" value="FMN-dep_DH"/>
</dbReference>
<comment type="caution">
    <text evidence="11">Lacks conserved residue(s) required for the propagation of feature annotation.</text>
</comment>
<dbReference type="InterPro" id="IPR011179">
    <property type="entry name" value="IPdP_isomerase"/>
</dbReference>
<keyword evidence="5 11" id="KW-0479">Metal-binding</keyword>
<dbReference type="PIRSF" id="PIRSF003314">
    <property type="entry name" value="IPP_isomerase"/>
    <property type="match status" value="1"/>
</dbReference>
<dbReference type="Proteomes" id="UP000264541">
    <property type="component" value="Unassembled WGS sequence"/>
</dbReference>
<dbReference type="HAMAP" id="MF_00354">
    <property type="entry name" value="Idi_2"/>
    <property type="match status" value="1"/>
</dbReference>
<evidence type="ECO:0000256" key="10">
    <source>
        <dbReference type="ARBA" id="ARBA00025810"/>
    </source>
</evidence>
<dbReference type="GO" id="GO:0070402">
    <property type="term" value="F:NADPH binding"/>
    <property type="evidence" value="ECO:0007669"/>
    <property type="project" value="UniProtKB-UniRule"/>
</dbReference>
<comment type="cofactor">
    <cofactor evidence="1 11">
        <name>FMN</name>
        <dbReference type="ChEBI" id="CHEBI:58210"/>
    </cofactor>
</comment>
<keyword evidence="9 11" id="KW-0413">Isomerase</keyword>
<evidence type="ECO:0000313" key="14">
    <source>
        <dbReference type="Proteomes" id="UP000264541"/>
    </source>
</evidence>
<keyword evidence="8 11" id="KW-0414">Isoprene biosynthesis</keyword>
<feature type="binding site" evidence="11">
    <location>
        <position position="152"/>
    </location>
    <ligand>
        <name>substrate</name>
    </ligand>
</feature>
<dbReference type="SMART" id="SM01240">
    <property type="entry name" value="IMPDH"/>
    <property type="match status" value="1"/>
</dbReference>
<dbReference type="EMBL" id="QVTE01000033">
    <property type="protein sequence ID" value="RFU68510.1"/>
    <property type="molecule type" value="Genomic_DNA"/>
</dbReference>
<comment type="catalytic activity">
    <reaction evidence="11">
        <text>isopentenyl diphosphate = dimethylallyl diphosphate</text>
        <dbReference type="Rhea" id="RHEA:23284"/>
        <dbReference type="ChEBI" id="CHEBI:57623"/>
        <dbReference type="ChEBI" id="CHEBI:128769"/>
        <dbReference type="EC" id="5.3.3.2"/>
    </reaction>
</comment>
<evidence type="ECO:0000256" key="4">
    <source>
        <dbReference type="ARBA" id="ARBA00022643"/>
    </source>
</evidence>
<evidence type="ECO:0000256" key="11">
    <source>
        <dbReference type="HAMAP-Rule" id="MF_00354"/>
    </source>
</evidence>
<evidence type="ECO:0000256" key="2">
    <source>
        <dbReference type="ARBA" id="ARBA00022490"/>
    </source>
</evidence>
<dbReference type="GO" id="GO:0000287">
    <property type="term" value="F:magnesium ion binding"/>
    <property type="evidence" value="ECO:0007669"/>
    <property type="project" value="UniProtKB-UniRule"/>
</dbReference>
<evidence type="ECO:0000256" key="9">
    <source>
        <dbReference type="ARBA" id="ARBA00023235"/>
    </source>
</evidence>
<evidence type="ECO:0000259" key="12">
    <source>
        <dbReference type="Pfam" id="PF01070"/>
    </source>
</evidence>
<sequence>MSRAKRKLEHIGYALKTGQYRLSGFEDIMFVHQSLPGIALSEINLTTKIGELSLSSPIFVNAMTGGGGKETEIVNRDFAIAARENGVAMAVGSQMAALKEREQRASYEIVRRVNPDGIIIANLGSEASVAQAREAVDMIRADAIQIHLNVIQELTMPEGDRCFRGALERIKAIAGSLNIPVIVKETGFGMALETVDALASAGVSIIDIGGYGGTNFARIENERRNRVLSIFNEWGITAAASIVEAKNASPRVSVLASGGIQNAGDIAKSIALGASGTGLAGYLLKIYKQDGVDGLIAEISNLQNDLKFIMTALGKRTIQELQEARLVIKGDTYHWLLQRGIDASVYSR</sequence>
<feature type="binding site" evidence="11">
    <location>
        <begin position="62"/>
        <end position="64"/>
    </location>
    <ligand>
        <name>FMN</name>
        <dbReference type="ChEBI" id="CHEBI:58210"/>
    </ligand>
</feature>
<evidence type="ECO:0000256" key="6">
    <source>
        <dbReference type="ARBA" id="ARBA00022842"/>
    </source>
</evidence>
<comment type="cofactor">
    <cofactor evidence="11">
        <name>Mg(2+)</name>
        <dbReference type="ChEBI" id="CHEBI:18420"/>
    </cofactor>
</comment>
<dbReference type="Gene3D" id="3.20.20.70">
    <property type="entry name" value="Aldolase class I"/>
    <property type="match status" value="1"/>
</dbReference>
<comment type="caution">
    <text evidence="13">The sequence shown here is derived from an EMBL/GenBank/DDBJ whole genome shotgun (WGS) entry which is preliminary data.</text>
</comment>
<feature type="domain" description="FMN-dependent dehydrogenase" evidence="12">
    <location>
        <begin position="86"/>
        <end position="326"/>
    </location>
</feature>
<dbReference type="NCBIfam" id="TIGR02151">
    <property type="entry name" value="IPP_isom_2"/>
    <property type="match status" value="1"/>
</dbReference>
<dbReference type="InterPro" id="IPR013785">
    <property type="entry name" value="Aldolase_TIM"/>
</dbReference>
<comment type="similarity">
    <text evidence="11">Belongs to the IPP isomerase type 2 family.</text>
</comment>
<dbReference type="PANTHER" id="PTHR43665:SF1">
    <property type="entry name" value="ISOPENTENYL-DIPHOSPHATE DELTA-ISOMERASE"/>
    <property type="match status" value="1"/>
</dbReference>
<reference evidence="13 14" key="1">
    <citation type="submission" date="2018-08" db="EMBL/GenBank/DDBJ databases">
        <title>Bacillus chawlae sp. nov., Bacillus glennii sp. nov., and Bacillus saganii sp. nov. Isolated from the Vehicle Assembly Building at Kennedy Space Center where the Viking Spacecraft were Assembled.</title>
        <authorList>
            <person name="Seuylemezian A."/>
            <person name="Vaishampayan P."/>
        </authorList>
    </citation>
    <scope>NUCLEOTIDE SEQUENCE [LARGE SCALE GENOMIC DNA]</scope>
    <source>
        <strain evidence="13 14">V47-23a</strain>
    </source>
</reference>
<feature type="binding site" evidence="11">
    <location>
        <position position="122"/>
    </location>
    <ligand>
        <name>FMN</name>
        <dbReference type="ChEBI" id="CHEBI:58210"/>
    </ligand>
</feature>
<comment type="subunit">
    <text evidence="10 11">Homooctamer. Dimer of tetramers.</text>
</comment>
<keyword evidence="4 11" id="KW-0288">FMN</keyword>
<accession>A0A372LMM7</accession>
<dbReference type="GO" id="GO:0010181">
    <property type="term" value="F:FMN binding"/>
    <property type="evidence" value="ECO:0007669"/>
    <property type="project" value="UniProtKB-UniRule"/>
</dbReference>
<dbReference type="GO" id="GO:0008299">
    <property type="term" value="P:isoprenoid biosynthetic process"/>
    <property type="evidence" value="ECO:0007669"/>
    <property type="project" value="UniProtKB-UniRule"/>
</dbReference>
<dbReference type="SUPFAM" id="SSF51395">
    <property type="entry name" value="FMN-linked oxidoreductases"/>
    <property type="match status" value="1"/>
</dbReference>
<proteinExistence type="inferred from homology"/>
<evidence type="ECO:0000313" key="13">
    <source>
        <dbReference type="EMBL" id="RFU68510.1"/>
    </source>
</evidence>
<dbReference type="CDD" id="cd02811">
    <property type="entry name" value="IDI-2_FMN"/>
    <property type="match status" value="1"/>
</dbReference>
<keyword evidence="3 11" id="KW-0285">Flavoprotein</keyword>
<keyword evidence="7 11" id="KW-0521">NADP</keyword>
<dbReference type="GO" id="GO:0005737">
    <property type="term" value="C:cytoplasm"/>
    <property type="evidence" value="ECO:0007669"/>
    <property type="project" value="UniProtKB-SubCell"/>
</dbReference>
<evidence type="ECO:0000256" key="1">
    <source>
        <dbReference type="ARBA" id="ARBA00001917"/>
    </source>
</evidence>
<dbReference type="GO" id="GO:0016491">
    <property type="term" value="F:oxidoreductase activity"/>
    <property type="evidence" value="ECO:0007669"/>
    <property type="project" value="InterPro"/>
</dbReference>
<dbReference type="GO" id="GO:0004452">
    <property type="term" value="F:isopentenyl-diphosphate delta-isomerase activity"/>
    <property type="evidence" value="ECO:0007669"/>
    <property type="project" value="UniProtKB-UniRule"/>
</dbReference>
<organism evidence="13 14">
    <name type="scientific">Peribacillus saganii</name>
    <dbReference type="NCBI Taxonomy" id="2303992"/>
    <lineage>
        <taxon>Bacteria</taxon>
        <taxon>Bacillati</taxon>
        <taxon>Bacillota</taxon>
        <taxon>Bacilli</taxon>
        <taxon>Bacillales</taxon>
        <taxon>Bacillaceae</taxon>
        <taxon>Peribacillus</taxon>
    </lineage>
</organism>
<feature type="binding site" evidence="11">
    <location>
        <position position="184"/>
    </location>
    <ligand>
        <name>FMN</name>
        <dbReference type="ChEBI" id="CHEBI:58210"/>
    </ligand>
</feature>
<feature type="binding site" evidence="11">
    <location>
        <begin position="280"/>
        <end position="281"/>
    </location>
    <ligand>
        <name>FMN</name>
        <dbReference type="ChEBI" id="CHEBI:58210"/>
    </ligand>
</feature>
<feature type="binding site" evidence="11">
    <location>
        <position position="153"/>
    </location>
    <ligand>
        <name>Mg(2+)</name>
        <dbReference type="ChEBI" id="CHEBI:18420"/>
    </ligand>
</feature>